<feature type="transmembrane region" description="Helical" evidence="7">
    <location>
        <begin position="349"/>
        <end position="367"/>
    </location>
</feature>
<evidence type="ECO:0000256" key="7">
    <source>
        <dbReference type="SAM" id="Phobius"/>
    </source>
</evidence>
<feature type="transmembrane region" description="Helical" evidence="7">
    <location>
        <begin position="49"/>
        <end position="70"/>
    </location>
</feature>
<feature type="transmembrane region" description="Helical" evidence="7">
    <location>
        <begin position="132"/>
        <end position="152"/>
    </location>
</feature>
<feature type="transmembrane region" description="Helical" evidence="7">
    <location>
        <begin position="159"/>
        <end position="180"/>
    </location>
</feature>
<dbReference type="InterPro" id="IPR002528">
    <property type="entry name" value="MATE_fam"/>
</dbReference>
<comment type="caution">
    <text evidence="8">The sequence shown here is derived from an EMBL/GenBank/DDBJ whole genome shotgun (WGS) entry which is preliminary data.</text>
</comment>
<dbReference type="GO" id="GO:0042910">
    <property type="term" value="F:xenobiotic transmembrane transporter activity"/>
    <property type="evidence" value="ECO:0007669"/>
    <property type="project" value="InterPro"/>
</dbReference>
<evidence type="ECO:0000256" key="3">
    <source>
        <dbReference type="ARBA" id="ARBA00022475"/>
    </source>
</evidence>
<evidence type="ECO:0000313" key="8">
    <source>
        <dbReference type="EMBL" id="KRL88021.1"/>
    </source>
</evidence>
<comment type="subcellular location">
    <subcellularLocation>
        <location evidence="1">Cell membrane</location>
        <topology evidence="1">Multi-pass membrane protein</topology>
    </subcellularLocation>
</comment>
<gene>
    <name evidence="8" type="ORF">FC43_GL000577</name>
</gene>
<feature type="transmembrane region" description="Helical" evidence="7">
    <location>
        <begin position="90"/>
        <end position="112"/>
    </location>
</feature>
<reference evidence="8 9" key="1">
    <citation type="journal article" date="2015" name="Genome Announc.">
        <title>Expanding the biotechnology potential of lactobacilli through comparative genomics of 213 strains and associated genera.</title>
        <authorList>
            <person name="Sun Z."/>
            <person name="Harris H.M."/>
            <person name="McCann A."/>
            <person name="Guo C."/>
            <person name="Argimon S."/>
            <person name="Zhang W."/>
            <person name="Yang X."/>
            <person name="Jeffery I.B."/>
            <person name="Cooney J.C."/>
            <person name="Kagawa T.F."/>
            <person name="Liu W."/>
            <person name="Song Y."/>
            <person name="Salvetti E."/>
            <person name="Wrobel A."/>
            <person name="Rasinkangas P."/>
            <person name="Parkhill J."/>
            <person name="Rea M.C."/>
            <person name="O'Sullivan O."/>
            <person name="Ritari J."/>
            <person name="Douillard F.P."/>
            <person name="Paul Ross R."/>
            <person name="Yang R."/>
            <person name="Briner A.E."/>
            <person name="Felis G.E."/>
            <person name="de Vos W.M."/>
            <person name="Barrangou R."/>
            <person name="Klaenhammer T.R."/>
            <person name="Caufield P.W."/>
            <person name="Cui Y."/>
            <person name="Zhang H."/>
            <person name="O'Toole P.W."/>
        </authorList>
    </citation>
    <scope>NUCLEOTIDE SEQUENCE [LARGE SCALE GENOMIC DNA]</scope>
    <source>
        <strain evidence="8 9">DSM 15946</strain>
    </source>
</reference>
<dbReference type="InterPro" id="IPR052031">
    <property type="entry name" value="Membrane_Transporter-Flippase"/>
</dbReference>
<feature type="transmembrane region" description="Helical" evidence="7">
    <location>
        <begin position="313"/>
        <end position="337"/>
    </location>
</feature>
<proteinExistence type="predicted"/>
<dbReference type="GO" id="GO:0015297">
    <property type="term" value="F:antiporter activity"/>
    <property type="evidence" value="ECO:0007669"/>
    <property type="project" value="InterPro"/>
</dbReference>
<evidence type="ECO:0000256" key="2">
    <source>
        <dbReference type="ARBA" id="ARBA00022448"/>
    </source>
</evidence>
<keyword evidence="5 7" id="KW-1133">Transmembrane helix</keyword>
<feature type="transmembrane region" description="Helical" evidence="7">
    <location>
        <begin position="186"/>
        <end position="207"/>
    </location>
</feature>
<dbReference type="InterPro" id="IPR048279">
    <property type="entry name" value="MdtK-like"/>
</dbReference>
<feature type="transmembrane region" description="Helical" evidence="7">
    <location>
        <begin position="396"/>
        <end position="424"/>
    </location>
</feature>
<dbReference type="PATRIC" id="fig|1423760.3.peg.599"/>
<keyword evidence="4 7" id="KW-0812">Transmembrane</keyword>
<dbReference type="GO" id="GO:0005886">
    <property type="term" value="C:plasma membrane"/>
    <property type="evidence" value="ECO:0007669"/>
    <property type="project" value="UniProtKB-SubCell"/>
</dbReference>
<organism evidence="8 9">
    <name type="scientific">Limosilactobacillus ingluviei DSM 15946</name>
    <dbReference type="NCBI Taxonomy" id="1423760"/>
    <lineage>
        <taxon>Bacteria</taxon>
        <taxon>Bacillati</taxon>
        <taxon>Bacillota</taxon>
        <taxon>Bacilli</taxon>
        <taxon>Lactobacillales</taxon>
        <taxon>Lactobacillaceae</taxon>
        <taxon>Limosilactobacillus</taxon>
    </lineage>
</organism>
<evidence type="ECO:0000256" key="6">
    <source>
        <dbReference type="ARBA" id="ARBA00023136"/>
    </source>
</evidence>
<evidence type="ECO:0000256" key="1">
    <source>
        <dbReference type="ARBA" id="ARBA00004651"/>
    </source>
</evidence>
<dbReference type="PANTHER" id="PTHR43549">
    <property type="entry name" value="MULTIDRUG RESISTANCE PROTEIN YPNP-RELATED"/>
    <property type="match status" value="1"/>
</dbReference>
<keyword evidence="6 7" id="KW-0472">Membrane</keyword>
<protein>
    <submittedName>
        <fullName evidence="8">Na+-driven multidrug efflux pump</fullName>
    </submittedName>
</protein>
<keyword evidence="2" id="KW-0813">Transport</keyword>
<dbReference type="Pfam" id="PF01554">
    <property type="entry name" value="MatE"/>
    <property type="match status" value="2"/>
</dbReference>
<evidence type="ECO:0000313" key="9">
    <source>
        <dbReference type="Proteomes" id="UP000050816"/>
    </source>
</evidence>
<evidence type="ECO:0000256" key="5">
    <source>
        <dbReference type="ARBA" id="ARBA00022989"/>
    </source>
</evidence>
<dbReference type="PIRSF" id="PIRSF006603">
    <property type="entry name" value="DinF"/>
    <property type="match status" value="1"/>
</dbReference>
<evidence type="ECO:0000256" key="4">
    <source>
        <dbReference type="ARBA" id="ARBA00022692"/>
    </source>
</evidence>
<dbReference type="EMBL" id="AZFK01000083">
    <property type="protein sequence ID" value="KRL88021.1"/>
    <property type="molecule type" value="Genomic_DNA"/>
</dbReference>
<dbReference type="PANTHER" id="PTHR43549:SF3">
    <property type="entry name" value="MULTIDRUG RESISTANCE PROTEIN YPNP-RELATED"/>
    <property type="match status" value="1"/>
</dbReference>
<dbReference type="RefSeq" id="WP_202812968.1">
    <property type="nucleotide sequence ID" value="NZ_AZFK01000083.1"/>
</dbReference>
<accession>A0A0R1UAU0</accession>
<name>A0A0R1UAU0_9LACO</name>
<dbReference type="AlphaFoldDB" id="A0A0R1UAU0"/>
<sequence>MVVRDNKSSFSLSHSFSEQFFQQLYSFIDSIIVGRLISSEALGSVGATYSLSFLIIGFVQGFCVGLGIPIAQSFGAHHTKDIQRYFWNSVYLCIIISTVFGFSMTILTPILLTIMHTPQQLLPAAIAFIQPQFAWIGITVLYNFSASVLRAFGDSKHPFYFLVGASLLNILLDLFFVGNLKLGVRGAAYATLIAQFTSGLANIFWLVTKINMIKFKKEYLAFSSHYFYRLIYISVPMGLEYSISAIGAIIMQLAINALGPQVVIAQTAGEKIRQMFTLPMESVGMGMATFISQNYGAKKIQRIRQGIHDGVTIQVGYCIFCIAVIMLSATPLSYLVIGKNQHLIQLSARYLRLMSLTFFFHGSLMIYRNTLQGLGFSIEAVLSGVGELIGRSCGSLIAIVLMSFTAVCFINPVAWSLSLLYCYWMVNRKLANITTSLTSDQRRL</sequence>
<keyword evidence="3" id="KW-1003">Cell membrane</keyword>
<dbReference type="Proteomes" id="UP000050816">
    <property type="component" value="Unassembled WGS sequence"/>
</dbReference>